<evidence type="ECO:0000313" key="1">
    <source>
        <dbReference type="EMBL" id="KAH6603531.1"/>
    </source>
</evidence>
<protein>
    <submittedName>
        <fullName evidence="1">Uncharacterized protein</fullName>
    </submittedName>
</protein>
<comment type="caution">
    <text evidence="1">The sequence shown here is derived from an EMBL/GenBank/DDBJ whole genome shotgun (WGS) entry which is preliminary data.</text>
</comment>
<proteinExistence type="predicted"/>
<dbReference type="Proteomes" id="UP000827724">
    <property type="component" value="Unassembled WGS sequence"/>
</dbReference>
<evidence type="ECO:0000313" key="2">
    <source>
        <dbReference type="Proteomes" id="UP000827724"/>
    </source>
</evidence>
<dbReference type="AlphaFoldDB" id="A0A9P8TRD5"/>
<accession>A0A9P8TRD5</accession>
<keyword evidence="2" id="KW-1185">Reference proteome</keyword>
<gene>
    <name evidence="1" type="ORF">Trco_008306</name>
</gene>
<dbReference type="EMBL" id="JAIWOZ010000007">
    <property type="protein sequence ID" value="KAH6603531.1"/>
    <property type="molecule type" value="Genomic_DNA"/>
</dbReference>
<organism evidence="1 2">
    <name type="scientific">Trichoderma cornu-damae</name>
    <dbReference type="NCBI Taxonomy" id="654480"/>
    <lineage>
        <taxon>Eukaryota</taxon>
        <taxon>Fungi</taxon>
        <taxon>Dikarya</taxon>
        <taxon>Ascomycota</taxon>
        <taxon>Pezizomycotina</taxon>
        <taxon>Sordariomycetes</taxon>
        <taxon>Hypocreomycetidae</taxon>
        <taxon>Hypocreales</taxon>
        <taxon>Hypocreaceae</taxon>
        <taxon>Trichoderma</taxon>
    </lineage>
</organism>
<name>A0A9P8TRD5_9HYPO</name>
<sequence length="64" mass="7216">MAMGTGYGVEVAMTFHGKIKLAVCSFKPCLIRFSGVAGLHSRDFSGQIKVVVRILWRMLWKTWV</sequence>
<reference evidence="1" key="1">
    <citation type="submission" date="2021-08" db="EMBL/GenBank/DDBJ databases">
        <title>Chromosome-Level Trichoderma cornu-damae using Hi-C Data.</title>
        <authorList>
            <person name="Kim C.S."/>
        </authorList>
    </citation>
    <scope>NUCLEOTIDE SEQUENCE</scope>
    <source>
        <strain evidence="1">KA19-0412C</strain>
    </source>
</reference>